<dbReference type="HOGENOM" id="CLU_144143_0_0_11"/>
<feature type="region of interest" description="Disordered" evidence="1">
    <location>
        <begin position="1"/>
        <end position="37"/>
    </location>
</feature>
<dbReference type="RefSeq" id="WP_013154064.1">
    <property type="nucleotide sequence ID" value="NC_014210.1"/>
</dbReference>
<dbReference type="PANTHER" id="PTHR36221">
    <property type="entry name" value="DUF742 DOMAIN-CONTAINING PROTEIN"/>
    <property type="match status" value="1"/>
</dbReference>
<gene>
    <name evidence="2" type="ordered locus">Ndas_3047</name>
</gene>
<proteinExistence type="predicted"/>
<dbReference type="Pfam" id="PF05331">
    <property type="entry name" value="DUF742"/>
    <property type="match status" value="1"/>
</dbReference>
<dbReference type="PANTHER" id="PTHR36221:SF1">
    <property type="entry name" value="DUF742 DOMAIN-CONTAINING PROTEIN"/>
    <property type="match status" value="1"/>
</dbReference>
<dbReference type="OrthoDB" id="3428927at2"/>
<feature type="compositionally biased region" description="Pro residues" evidence="1">
    <location>
        <begin position="20"/>
        <end position="29"/>
    </location>
</feature>
<evidence type="ECO:0000313" key="3">
    <source>
        <dbReference type="Proteomes" id="UP000002219"/>
    </source>
</evidence>
<keyword evidence="3" id="KW-1185">Reference proteome</keyword>
<dbReference type="EMBL" id="CP002040">
    <property type="protein sequence ID" value="ADH68457.1"/>
    <property type="molecule type" value="Genomic_DNA"/>
</dbReference>
<name>D7B1N1_NOCDD</name>
<evidence type="ECO:0000256" key="1">
    <source>
        <dbReference type="SAM" id="MobiDB-lite"/>
    </source>
</evidence>
<dbReference type="InterPro" id="IPR007995">
    <property type="entry name" value="DUF742"/>
</dbReference>
<evidence type="ECO:0008006" key="4">
    <source>
        <dbReference type="Google" id="ProtNLM"/>
    </source>
</evidence>
<evidence type="ECO:0000313" key="2">
    <source>
        <dbReference type="EMBL" id="ADH68457.1"/>
    </source>
</evidence>
<dbReference type="STRING" id="446468.Ndas_3047"/>
<accession>D7B1N1</accession>
<dbReference type="Proteomes" id="UP000002219">
    <property type="component" value="Chromosome 1"/>
</dbReference>
<organism evidence="2 3">
    <name type="scientific">Nocardiopsis dassonvillei (strain ATCC 23218 / DSM 43111 / CIP 107115 / JCM 7437 / KCTC 9190 / NBRC 14626 / NCTC 10488 / NRRL B-5397 / IMRU 509)</name>
    <name type="common">Actinomadura dassonvillei</name>
    <dbReference type="NCBI Taxonomy" id="446468"/>
    <lineage>
        <taxon>Bacteria</taxon>
        <taxon>Bacillati</taxon>
        <taxon>Actinomycetota</taxon>
        <taxon>Actinomycetes</taxon>
        <taxon>Streptosporangiales</taxon>
        <taxon>Nocardiopsidaceae</taxon>
        <taxon>Nocardiopsis</taxon>
    </lineage>
</organism>
<dbReference type="GeneID" id="91485604"/>
<protein>
    <recommendedName>
        <fullName evidence="4">DUF742 domain-containing protein</fullName>
    </recommendedName>
</protein>
<sequence length="153" mass="16242">MRADGSPGRRAAAHACGTRPEPPPPPVLPGPEEEPGQERFLRPFAVAAGDPDADAFGVPRCGPDEPDLLSLVVAARVPGRHELLRPEREALLRHALRARTVVELAAEVSLPVGQVRAIVSDMVADGSLQRCGPSRPLGREDLLHAVLVGLRSL</sequence>
<dbReference type="AlphaFoldDB" id="D7B1N1"/>
<dbReference type="KEGG" id="nda:Ndas_3047"/>
<reference evidence="2 3" key="1">
    <citation type="journal article" date="2010" name="Stand. Genomic Sci.">
        <title>Complete genome sequence of Nocardiopsis dassonvillei type strain (IMRU 509).</title>
        <authorList>
            <person name="Sun H."/>
            <person name="Lapidus A."/>
            <person name="Nolan M."/>
            <person name="Lucas S."/>
            <person name="Del Rio T.G."/>
            <person name="Tice H."/>
            <person name="Cheng J.F."/>
            <person name="Tapia R."/>
            <person name="Han C."/>
            <person name="Goodwin L."/>
            <person name="Pitluck S."/>
            <person name="Pagani I."/>
            <person name="Ivanova N."/>
            <person name="Mavromatis K."/>
            <person name="Mikhailova N."/>
            <person name="Pati A."/>
            <person name="Chen A."/>
            <person name="Palaniappan K."/>
            <person name="Land M."/>
            <person name="Hauser L."/>
            <person name="Chang Y.J."/>
            <person name="Jeffries C.D."/>
            <person name="Djao O.D."/>
            <person name="Rohde M."/>
            <person name="Sikorski J."/>
            <person name="Goker M."/>
            <person name="Woyke T."/>
            <person name="Bristow J."/>
            <person name="Eisen J.A."/>
            <person name="Markowitz V."/>
            <person name="Hugenholtz P."/>
            <person name="Kyrpides N.C."/>
            <person name="Klenk H.P."/>
        </authorList>
    </citation>
    <scope>NUCLEOTIDE SEQUENCE [LARGE SCALE GENOMIC DNA]</scope>
    <source>
        <strain evidence="3">ATCC 23218 / DSM 43111 / CIP 107115 / JCM 7437 / KCTC 9190 / NBRC 14626 / NCTC 10488 / NRRL B-5397 / IMRU 509</strain>
    </source>
</reference>